<evidence type="ECO:0000256" key="4">
    <source>
        <dbReference type="PROSITE-ProRule" id="PRU00339"/>
    </source>
</evidence>
<accession>A0ABW5E0T9</accession>
<dbReference type="Pfam" id="PF00263">
    <property type="entry name" value="Secretin"/>
    <property type="match status" value="1"/>
</dbReference>
<dbReference type="EMBL" id="JBHUJC010000011">
    <property type="protein sequence ID" value="MFD2275659.1"/>
    <property type="molecule type" value="Genomic_DNA"/>
</dbReference>
<dbReference type="RefSeq" id="WP_377094800.1">
    <property type="nucleotide sequence ID" value="NZ_JBHSJM010000001.1"/>
</dbReference>
<feature type="domain" description="Type II/III secretion system secretin-like" evidence="8">
    <location>
        <begin position="610"/>
        <end position="825"/>
    </location>
</feature>
<feature type="region of interest" description="Disordered" evidence="6">
    <location>
        <begin position="404"/>
        <end position="424"/>
    </location>
</feature>
<evidence type="ECO:0000256" key="2">
    <source>
        <dbReference type="ARBA" id="ARBA00022729"/>
    </source>
</evidence>
<keyword evidence="4" id="KW-0802">TPR repeat</keyword>
<comment type="similarity">
    <text evidence="5">Belongs to the bacterial secretin family.</text>
</comment>
<evidence type="ECO:0000259" key="8">
    <source>
        <dbReference type="Pfam" id="PF00263"/>
    </source>
</evidence>
<feature type="signal peptide" evidence="7">
    <location>
        <begin position="1"/>
        <end position="32"/>
    </location>
</feature>
<feature type="compositionally biased region" description="Low complexity" evidence="6">
    <location>
        <begin position="404"/>
        <end position="417"/>
    </location>
</feature>
<protein>
    <submittedName>
        <fullName evidence="9">Amuc_1098 family type IV pilus outer membrane protein</fullName>
    </submittedName>
</protein>
<feature type="repeat" description="TPR" evidence="4">
    <location>
        <begin position="162"/>
        <end position="195"/>
    </location>
</feature>
<evidence type="ECO:0000256" key="3">
    <source>
        <dbReference type="ARBA" id="ARBA00023136"/>
    </source>
</evidence>
<dbReference type="SUPFAM" id="SSF48452">
    <property type="entry name" value="TPR-like"/>
    <property type="match status" value="1"/>
</dbReference>
<dbReference type="InterPro" id="IPR049997">
    <property type="entry name" value="Amuc_1098-like"/>
</dbReference>
<keyword evidence="10" id="KW-1185">Reference proteome</keyword>
<dbReference type="Proteomes" id="UP001597297">
    <property type="component" value="Unassembled WGS sequence"/>
</dbReference>
<dbReference type="PANTHER" id="PTHR30332:SF24">
    <property type="entry name" value="SECRETIN GSPD-RELATED"/>
    <property type="match status" value="1"/>
</dbReference>
<dbReference type="PROSITE" id="PS50005">
    <property type="entry name" value="TPR"/>
    <property type="match status" value="2"/>
</dbReference>
<gene>
    <name evidence="9" type="ORF">ACFSQZ_04185</name>
</gene>
<dbReference type="NCBIfam" id="NF042912">
    <property type="entry name" value="Amuc_1098_fam"/>
    <property type="match status" value="1"/>
</dbReference>
<evidence type="ECO:0000256" key="7">
    <source>
        <dbReference type="SAM" id="SignalP"/>
    </source>
</evidence>
<reference evidence="10" key="1">
    <citation type="journal article" date="2019" name="Int. J. Syst. Evol. Microbiol.">
        <title>The Global Catalogue of Microorganisms (GCM) 10K type strain sequencing project: providing services to taxonomists for standard genome sequencing and annotation.</title>
        <authorList>
            <consortium name="The Broad Institute Genomics Platform"/>
            <consortium name="The Broad Institute Genome Sequencing Center for Infectious Disease"/>
            <person name="Wu L."/>
            <person name="Ma J."/>
        </authorList>
    </citation>
    <scope>NUCLEOTIDE SEQUENCE [LARGE SCALE GENOMIC DNA]</scope>
    <source>
        <strain evidence="10">JCM 16545</strain>
    </source>
</reference>
<dbReference type="SMART" id="SM00028">
    <property type="entry name" value="TPR"/>
    <property type="match status" value="3"/>
</dbReference>
<feature type="region of interest" description="Disordered" evidence="6">
    <location>
        <begin position="314"/>
        <end position="335"/>
    </location>
</feature>
<feature type="region of interest" description="Disordered" evidence="6">
    <location>
        <begin position="835"/>
        <end position="858"/>
    </location>
</feature>
<evidence type="ECO:0000256" key="6">
    <source>
        <dbReference type="SAM" id="MobiDB-lite"/>
    </source>
</evidence>
<proteinExistence type="inferred from homology"/>
<sequence length="858" mass="92984">MEKIPTHRSSRTAAILMAAAAVMPLSSHVAHAQSLVQQEVARRAAQVQEADAALLEGRKLYAESKYEEAVAQYKKALSLLPSGPAVADRRHAYTGHLVDGSIALTQQYRRIGRYQEARELLTEVLNKDPLNMAAKQQLEYLDDPIRTNPVLTYEHTQDTEKVRKHLYRSEGYYNLGQYDEAEEEYKEVLRIDRYNKAARRGLERIANTKSDYYRAAYDHTRSELLKEVDAAWELTVAPRVQFTDDLTGTSQQDVTGALYIRRKLQNIILPLVDFQDISVTDAVDQLRQRARELDTLELDPTKKGVNFVVITPKSNSGSEDAAASEFGASTSTSSTTIDSLQMRNVPLEVALQQICDKAGLRYKVEDYAVKLLPVNEFEDTELYTRSFSVPPDFMTLIGDTSGSASAASSDPFADPVDSGGGSGIAATPPVKDLLEKSGVVFPDGATASFSRARSALTVRNTANNLDIVEQLVNDIKNQKPKQIRIATKFVEVTQENTDELSFDWILSPVTLNGSATQFLSGGTIGSGAPRIGSDFTSPQIPGIPSDPTANVSNIVTAGNRTGTYAIDRNAIDAFLNNPNRLASGNTAAPGILSLSGVYGDGQVQMIMRGLSQKKGADIMTAPSIVARSGEKATIEIIREFIYPTEYEPPELPNSVGSNNNTGTTGILGTTTSSTNSFPVTPATPTAFETRNTGVILEVEPTLGDDGYTIDLRFAPEIVEFEGFINYGSPIQTSGTDALGNPVTVTLTDNRIEMPVFSTRRVTTGLTIYDGHTVAVGGLMKEDVQKVEDKVPVLGDIPLIGRLFQSNSENHTKSNLIIFTTVNIIDATGKSVRNSMGELDSSGASSLGGGSDGLLPTIK</sequence>
<evidence type="ECO:0000256" key="1">
    <source>
        <dbReference type="ARBA" id="ARBA00004370"/>
    </source>
</evidence>
<feature type="chain" id="PRO_5045812053" evidence="7">
    <location>
        <begin position="33"/>
        <end position="858"/>
    </location>
</feature>
<keyword evidence="3" id="KW-0472">Membrane</keyword>
<dbReference type="Gene3D" id="1.25.40.10">
    <property type="entry name" value="Tetratricopeptide repeat domain"/>
    <property type="match status" value="1"/>
</dbReference>
<comment type="caution">
    <text evidence="9">The sequence shown here is derived from an EMBL/GenBank/DDBJ whole genome shotgun (WGS) entry which is preliminary data.</text>
</comment>
<dbReference type="InterPro" id="IPR011990">
    <property type="entry name" value="TPR-like_helical_dom_sf"/>
</dbReference>
<evidence type="ECO:0000313" key="9">
    <source>
        <dbReference type="EMBL" id="MFD2275659.1"/>
    </source>
</evidence>
<organism evidence="9 10">
    <name type="scientific">Rubritalea spongiae</name>
    <dbReference type="NCBI Taxonomy" id="430797"/>
    <lineage>
        <taxon>Bacteria</taxon>
        <taxon>Pseudomonadati</taxon>
        <taxon>Verrucomicrobiota</taxon>
        <taxon>Verrucomicrobiia</taxon>
        <taxon>Verrucomicrobiales</taxon>
        <taxon>Rubritaleaceae</taxon>
        <taxon>Rubritalea</taxon>
    </lineage>
</organism>
<name>A0ABW5E0T9_9BACT</name>
<dbReference type="PANTHER" id="PTHR30332">
    <property type="entry name" value="PROBABLE GENERAL SECRETION PATHWAY PROTEIN D"/>
    <property type="match status" value="1"/>
</dbReference>
<evidence type="ECO:0000256" key="5">
    <source>
        <dbReference type="RuleBase" id="RU004003"/>
    </source>
</evidence>
<dbReference type="InterPro" id="IPR019734">
    <property type="entry name" value="TPR_rpt"/>
</dbReference>
<dbReference type="InterPro" id="IPR050810">
    <property type="entry name" value="Bact_Secretion_Sys_Channel"/>
</dbReference>
<dbReference type="InterPro" id="IPR004846">
    <property type="entry name" value="T2SS/T3SS_dom"/>
</dbReference>
<evidence type="ECO:0000313" key="10">
    <source>
        <dbReference type="Proteomes" id="UP001597297"/>
    </source>
</evidence>
<feature type="repeat" description="TPR" evidence="4">
    <location>
        <begin position="50"/>
        <end position="83"/>
    </location>
</feature>
<keyword evidence="2 7" id="KW-0732">Signal</keyword>
<dbReference type="Pfam" id="PF13181">
    <property type="entry name" value="TPR_8"/>
    <property type="match status" value="1"/>
</dbReference>
<comment type="subcellular location">
    <subcellularLocation>
        <location evidence="1">Membrane</location>
    </subcellularLocation>
</comment>